<gene>
    <name evidence="1" type="ORF">F2P81_008272</name>
</gene>
<organism evidence="1 2">
    <name type="scientific">Scophthalmus maximus</name>
    <name type="common">Turbot</name>
    <name type="synonym">Psetta maxima</name>
    <dbReference type="NCBI Taxonomy" id="52904"/>
    <lineage>
        <taxon>Eukaryota</taxon>
        <taxon>Metazoa</taxon>
        <taxon>Chordata</taxon>
        <taxon>Craniata</taxon>
        <taxon>Vertebrata</taxon>
        <taxon>Euteleostomi</taxon>
        <taxon>Actinopterygii</taxon>
        <taxon>Neopterygii</taxon>
        <taxon>Teleostei</taxon>
        <taxon>Neoteleostei</taxon>
        <taxon>Acanthomorphata</taxon>
        <taxon>Carangaria</taxon>
        <taxon>Pleuronectiformes</taxon>
        <taxon>Pleuronectoidei</taxon>
        <taxon>Scophthalmidae</taxon>
        <taxon>Scophthalmus</taxon>
    </lineage>
</organism>
<evidence type="ECO:0000313" key="1">
    <source>
        <dbReference type="EMBL" id="KAF0040037.1"/>
    </source>
</evidence>
<accession>A0A6A4T1U2</accession>
<evidence type="ECO:0000313" key="2">
    <source>
        <dbReference type="Proteomes" id="UP000438429"/>
    </source>
</evidence>
<sequence length="80" mass="9144">MRRDSLTELGHAYSERLSNTKHHPHWEVFNGGGIGVVDVCRKAYCVTPDLENVPLDDVCRLIVYAFDLRDRTRGDTTAKR</sequence>
<protein>
    <submittedName>
        <fullName evidence="1">Uncharacterized protein</fullName>
    </submittedName>
</protein>
<comment type="caution">
    <text evidence="1">The sequence shown here is derived from an EMBL/GenBank/DDBJ whole genome shotgun (WGS) entry which is preliminary data.</text>
</comment>
<name>A0A6A4T1U2_SCOMX</name>
<dbReference type="AlphaFoldDB" id="A0A6A4T1U2"/>
<dbReference type="Proteomes" id="UP000438429">
    <property type="component" value="Unassembled WGS sequence"/>
</dbReference>
<dbReference type="EMBL" id="VEVO01000007">
    <property type="protein sequence ID" value="KAF0040037.1"/>
    <property type="molecule type" value="Genomic_DNA"/>
</dbReference>
<proteinExistence type="predicted"/>
<reference evidence="1 2" key="1">
    <citation type="submission" date="2019-06" db="EMBL/GenBank/DDBJ databases">
        <title>Draft genomes of female and male turbot (Scophthalmus maximus).</title>
        <authorList>
            <person name="Xu H."/>
            <person name="Xu X.-W."/>
            <person name="Shao C."/>
            <person name="Chen S."/>
        </authorList>
    </citation>
    <scope>NUCLEOTIDE SEQUENCE [LARGE SCALE GENOMIC DNA]</scope>
    <source>
        <strain evidence="1">Ysfricsl-2016a</strain>
        <tissue evidence="1">Blood</tissue>
    </source>
</reference>